<comment type="similarity">
    <text evidence="3">Belongs to the SURF4 family.</text>
</comment>
<reference evidence="13 14" key="1">
    <citation type="submission" date="2021-04" db="EMBL/GenBank/DDBJ databases">
        <authorList>
            <person name="Bliznina A."/>
        </authorList>
    </citation>
    <scope>NUCLEOTIDE SEQUENCE [LARGE SCALE GENOMIC DNA]</scope>
</reference>
<evidence type="ECO:0000256" key="2">
    <source>
        <dbReference type="ARBA" id="ARBA00004555"/>
    </source>
</evidence>
<feature type="region of interest" description="Disordered" evidence="10">
    <location>
        <begin position="322"/>
        <end position="357"/>
    </location>
</feature>
<evidence type="ECO:0000256" key="3">
    <source>
        <dbReference type="ARBA" id="ARBA00006945"/>
    </source>
</evidence>
<accession>A0ABN7SLZ9</accession>
<feature type="compositionally biased region" description="Polar residues" evidence="10">
    <location>
        <begin position="74"/>
        <end position="84"/>
    </location>
</feature>
<keyword evidence="8 11" id="KW-0472">Membrane</keyword>
<feature type="transmembrane region" description="Helical" evidence="11">
    <location>
        <begin position="1014"/>
        <end position="1031"/>
    </location>
</feature>
<keyword evidence="7 9" id="KW-0175">Coiled coil</keyword>
<evidence type="ECO:0000256" key="9">
    <source>
        <dbReference type="SAM" id="Coils"/>
    </source>
</evidence>
<organism evidence="13 14">
    <name type="scientific">Oikopleura dioica</name>
    <name type="common">Tunicate</name>
    <dbReference type="NCBI Taxonomy" id="34765"/>
    <lineage>
        <taxon>Eukaryota</taxon>
        <taxon>Metazoa</taxon>
        <taxon>Chordata</taxon>
        <taxon>Tunicata</taxon>
        <taxon>Appendicularia</taxon>
        <taxon>Copelata</taxon>
        <taxon>Oikopleuridae</taxon>
        <taxon>Oikopleura</taxon>
    </lineage>
</organism>
<keyword evidence="5 11" id="KW-1133">Transmembrane helix</keyword>
<feature type="coiled-coil region" evidence="9">
    <location>
        <begin position="716"/>
        <end position="781"/>
    </location>
</feature>
<dbReference type="Pfam" id="PF12325">
    <property type="entry name" value="TMF_TATA_bd"/>
    <property type="match status" value="1"/>
</dbReference>
<evidence type="ECO:0000256" key="11">
    <source>
        <dbReference type="SAM" id="Phobius"/>
    </source>
</evidence>
<feature type="region of interest" description="Disordered" evidence="10">
    <location>
        <begin position="667"/>
        <end position="688"/>
    </location>
</feature>
<dbReference type="Pfam" id="PF12329">
    <property type="entry name" value="TMF_DNA_bd"/>
    <property type="match status" value="1"/>
</dbReference>
<keyword evidence="14" id="KW-1185">Reference proteome</keyword>
<evidence type="ECO:0000256" key="7">
    <source>
        <dbReference type="ARBA" id="ARBA00023054"/>
    </source>
</evidence>
<feature type="domain" description="TATA element modulatory factor 1 TATA binding" evidence="12">
    <location>
        <begin position="715"/>
        <end position="802"/>
    </location>
</feature>
<feature type="compositionally biased region" description="Basic residues" evidence="10">
    <location>
        <begin position="92"/>
        <end position="112"/>
    </location>
</feature>
<evidence type="ECO:0000313" key="13">
    <source>
        <dbReference type="EMBL" id="CAG5099730.1"/>
    </source>
</evidence>
<keyword evidence="4 11" id="KW-0812">Transmembrane</keyword>
<dbReference type="InterPro" id="IPR052602">
    <property type="entry name" value="Growth_transcription_reg"/>
</dbReference>
<feature type="compositionally biased region" description="Basic and acidic residues" evidence="10">
    <location>
        <begin position="57"/>
        <end position="66"/>
    </location>
</feature>
<evidence type="ECO:0000256" key="6">
    <source>
        <dbReference type="ARBA" id="ARBA00023034"/>
    </source>
</evidence>
<evidence type="ECO:0000256" key="10">
    <source>
        <dbReference type="SAM" id="MobiDB-lite"/>
    </source>
</evidence>
<dbReference type="PANTHER" id="PTHR46515:SF1">
    <property type="entry name" value="TATA ELEMENT MODULATORY FACTOR"/>
    <property type="match status" value="1"/>
</dbReference>
<dbReference type="Proteomes" id="UP001158576">
    <property type="component" value="Chromosome XSR"/>
</dbReference>
<evidence type="ECO:0000256" key="8">
    <source>
        <dbReference type="ARBA" id="ARBA00023136"/>
    </source>
</evidence>
<evidence type="ECO:0000256" key="4">
    <source>
        <dbReference type="ARBA" id="ARBA00022692"/>
    </source>
</evidence>
<dbReference type="Pfam" id="PF02077">
    <property type="entry name" value="SURF4"/>
    <property type="match status" value="1"/>
</dbReference>
<proteinExistence type="inferred from homology"/>
<dbReference type="InterPro" id="IPR022091">
    <property type="entry name" value="TMF_TATA-bd"/>
</dbReference>
<feature type="compositionally biased region" description="Polar residues" evidence="10">
    <location>
        <begin position="29"/>
        <end position="49"/>
    </location>
</feature>
<protein>
    <submittedName>
        <fullName evidence="13">Oidioi.mRNA.OKI2018_I69.XSR.g16657.t1.cds</fullName>
    </submittedName>
</protein>
<keyword evidence="6" id="KW-0333">Golgi apparatus</keyword>
<feature type="compositionally biased region" description="Basic and acidic residues" evidence="10">
    <location>
        <begin position="120"/>
        <end position="129"/>
    </location>
</feature>
<evidence type="ECO:0000256" key="1">
    <source>
        <dbReference type="ARBA" id="ARBA00004141"/>
    </source>
</evidence>
<evidence type="ECO:0000256" key="5">
    <source>
        <dbReference type="ARBA" id="ARBA00022989"/>
    </source>
</evidence>
<dbReference type="EMBL" id="OU015569">
    <property type="protein sequence ID" value="CAG5099730.1"/>
    <property type="molecule type" value="Genomic_DNA"/>
</dbReference>
<feature type="compositionally biased region" description="Basic and acidic residues" evidence="10">
    <location>
        <begin position="137"/>
        <end position="161"/>
    </location>
</feature>
<sequence length="1053" mass="120370">MSWSSWAKTLAKEAQRGIDIVLDINEEAASNATPQAGQSNPEIGSTENATDPPVLPVEEKSEETTNRKAPPTRNPSKSENWNDQWSEDAPKPRRSPPKKTSPRSSRIKAKRLSKAEAPPEENKESEKKVNGVNSLIDPHDQDPGGGEKEHTQKREEEEKLSLKVAADLGDPRSPAEEEVALESQLKIDFLKEHTEAMGNSFHEITKQLALREQQLVGVSTNNAELQAENDELRGKVAYLEEYSSDVANFSSKIEILEEELHKRQLQLKAAKDQIASSFSKNHVDDIIKEKDDQIQGLMSEGEKLSKEQLTLNNTIKKLRSRVKETDEKLKKSDEKAKKGEDSSTRLEAELETVKEEESKKSEALRRLTYESEKAHDEIQSLRASLEDNQEKIRSLEVTLDSAYKEIAELQRTIIEKEHDKEGAVKLEEAKFTLQKQFDESARQWELERHQLRQRIQTLQDEALRIEGDFGRREDNLKRQLTNYQSQLEESEQRNHDLGQSIQSATRPLLRQIENLQSTNSSQAANFEALEKSFQTRIEELQEQIAVHHESDRTIRDTISELRAQIKILERSRAEANDLQAKLQLQLDERIKSLQEAEAAKETLISEYQSEREQLNSQVEQLRREIVILEGSLEKEKAIGESERAKRLQQESETQALQRLWNYPSQQSTSLQQDSLNLPNDRESVTSDGDISFSGVSENILDSSFSLKSTPLGPGIIETLQAQLKQREGELYQLRSDRSEAQAQREKLAQEVVRLSEVADKIDEFKGLNSAQKRKIVELEKKYSALLTLYGEKVERVEELHHDRSSVFAASGASTSAAKGKGQKVAPGLPILEEKKPKDALQLFGRVFLVLLFCTLLHFNQDKSKDAQGPDQVPDYFFDAVGIKKEMISDAVGLFLVILVAVGLRTRLCSFILIIWMVTLNFIVNDFWSHSNTSVMYDFKRYDEWLRHNRRRPICPTCRAEVARSSIVKKLYFAIPNITLRDDNRDLMAAYDFITAEARGLRSALATVQKKYNKSLRIFLFVFMGLIAVLWFQEQRRKQDIDKAYQCQKKWFCV</sequence>
<dbReference type="InterPro" id="IPR022092">
    <property type="entry name" value="TMF_DNA-bd"/>
</dbReference>
<name>A0ABN7SLZ9_OIKDI</name>
<dbReference type="InterPro" id="IPR002995">
    <property type="entry name" value="Surf4"/>
</dbReference>
<dbReference type="PANTHER" id="PTHR46515">
    <property type="entry name" value="TATA ELEMENT MODULATORY FACTOR TMF1"/>
    <property type="match status" value="1"/>
</dbReference>
<feature type="region of interest" description="Disordered" evidence="10">
    <location>
        <begin position="29"/>
        <end position="177"/>
    </location>
</feature>
<evidence type="ECO:0000259" key="12">
    <source>
        <dbReference type="Pfam" id="PF12325"/>
    </source>
</evidence>
<gene>
    <name evidence="13" type="ORF">OKIOD_LOCUS8215</name>
</gene>
<feature type="compositionally biased region" description="Low complexity" evidence="10">
    <location>
        <begin position="667"/>
        <end position="677"/>
    </location>
</feature>
<evidence type="ECO:0000313" key="14">
    <source>
        <dbReference type="Proteomes" id="UP001158576"/>
    </source>
</evidence>
<comment type="subcellular location">
    <subcellularLocation>
        <location evidence="2">Golgi apparatus</location>
    </subcellularLocation>
    <subcellularLocation>
        <location evidence="1">Membrane</location>
        <topology evidence="1">Multi-pass membrane protein</topology>
    </subcellularLocation>
</comment>